<proteinExistence type="predicted"/>
<evidence type="ECO:0000256" key="1">
    <source>
        <dbReference type="SAM" id="Phobius"/>
    </source>
</evidence>
<comment type="caution">
    <text evidence="2">The sequence shown here is derived from an EMBL/GenBank/DDBJ whole genome shotgun (WGS) entry which is preliminary data.</text>
</comment>
<keyword evidence="1" id="KW-1133">Transmembrane helix</keyword>
<dbReference type="EMBL" id="JAENIL010000078">
    <property type="protein sequence ID" value="MBK1880270.1"/>
    <property type="molecule type" value="Genomic_DNA"/>
</dbReference>
<accession>A0A934RYX8</accession>
<gene>
    <name evidence="2" type="ORF">JIN87_25525</name>
</gene>
<sequence length="367" mass="40673">MPLPESQDHLFEHKVGGGALALFGLPFAIAGLAVMFGPLFSSTSDAPLYFHLPFGSVFFLVGSAFIFGRYRISVDKRQGEVTRQWSLLIPVKTKTQSLDGENGVRITHEIRKSKNSSYSVYPVSLQLTGDDDIEFESSRSLQKARRLGEELAKFLQTSLTDASQGSTSTRQADELDLNLKQRLQSGRIEADIPPPPNRLLSKIEFDGDRLKVEIPPPGFNLGMLFGIVPVIGFMGFAFFVVLRPILRDGTQLPLPVILFMLFFFSIPGSIVLGILGRMFLFRQTLLADSSIVSHSRGWLFHRNTSLPCDKVEEILLGRSGNGRAKLSGRSGQAILIQTDDRSIRVTNHLPPRELDYLLSLLRAVIAS</sequence>
<keyword evidence="1" id="KW-0812">Transmembrane</keyword>
<keyword evidence="1" id="KW-0472">Membrane</keyword>
<feature type="transmembrane region" description="Helical" evidence="1">
    <location>
        <begin position="219"/>
        <end position="242"/>
    </location>
</feature>
<evidence type="ECO:0000313" key="2">
    <source>
        <dbReference type="EMBL" id="MBK1880270.1"/>
    </source>
</evidence>
<feature type="transmembrane region" description="Helical" evidence="1">
    <location>
        <begin position="20"/>
        <end position="40"/>
    </location>
</feature>
<dbReference type="Proteomes" id="UP000617628">
    <property type="component" value="Unassembled WGS sequence"/>
</dbReference>
<organism evidence="2 3">
    <name type="scientific">Pelagicoccus mobilis</name>
    <dbReference type="NCBI Taxonomy" id="415221"/>
    <lineage>
        <taxon>Bacteria</taxon>
        <taxon>Pseudomonadati</taxon>
        <taxon>Verrucomicrobiota</taxon>
        <taxon>Opitutia</taxon>
        <taxon>Puniceicoccales</taxon>
        <taxon>Pelagicoccaceae</taxon>
        <taxon>Pelagicoccus</taxon>
    </lineage>
</organism>
<feature type="transmembrane region" description="Helical" evidence="1">
    <location>
        <begin position="254"/>
        <end position="275"/>
    </location>
</feature>
<dbReference type="RefSeq" id="WP_200359051.1">
    <property type="nucleotide sequence ID" value="NZ_JAENIL010000078.1"/>
</dbReference>
<evidence type="ECO:0000313" key="3">
    <source>
        <dbReference type="Proteomes" id="UP000617628"/>
    </source>
</evidence>
<feature type="transmembrane region" description="Helical" evidence="1">
    <location>
        <begin position="46"/>
        <end position="67"/>
    </location>
</feature>
<dbReference type="AlphaFoldDB" id="A0A934RYX8"/>
<protein>
    <submittedName>
        <fullName evidence="2">Uncharacterized protein</fullName>
    </submittedName>
</protein>
<keyword evidence="3" id="KW-1185">Reference proteome</keyword>
<reference evidence="2" key="1">
    <citation type="submission" date="2021-01" db="EMBL/GenBank/DDBJ databases">
        <title>Modified the classification status of verrucomicrobia.</title>
        <authorList>
            <person name="Feng X."/>
        </authorList>
    </citation>
    <scope>NUCLEOTIDE SEQUENCE</scope>
    <source>
        <strain evidence="2">KCTC 13126</strain>
    </source>
</reference>
<name>A0A934RYX8_9BACT</name>